<dbReference type="InterPro" id="IPR050789">
    <property type="entry name" value="Diverse_Enzym_Activities"/>
</dbReference>
<dbReference type="RefSeq" id="WP_289998533.1">
    <property type="nucleotide sequence ID" value="NZ_JAUEPH010000001.1"/>
</dbReference>
<dbReference type="EC" id="3.-.-.-" evidence="2"/>
<sequence>MENLKNIQISVAQLKAVLLFIATFSACGPSKSDLISIDYSPLKRADWKVSTPSEQGLDSMLLAELYYNAAGLETLYSLLVIKNGFLIAEDYFNDGSVDQKDRLQSVTKSFTSALVGIAIQEGCLSSIDQKLVDFFPEIKEKITDPRKYEITIRELLEMQAGYPREEDDQAYWDGLLSGYYTTLIEDFPLVSEPGTKFHYSNLSSNWLGIIVDRSCGMNLKAYAEKKLFGPLDIESGDWGTDAEGHNNGSGDLHLSARDAAKFGQLFLNDGLLEGKQLIPEDWVDVSLQTYSVNEAFVNRIGDFRDIGYGFQWWSANTKDYHVNFAWGHGGQLIVLVDELDMVIVTTSYPFWLEHNSQSWKQEKAIITMVSKFVSSIPNPNKS</sequence>
<dbReference type="Gene3D" id="3.40.710.10">
    <property type="entry name" value="DD-peptidase/beta-lactamase superfamily"/>
    <property type="match status" value="1"/>
</dbReference>
<reference evidence="2" key="1">
    <citation type="submission" date="2023-06" db="EMBL/GenBank/DDBJ databases">
        <title>Robiginitalea aurantiacus sp. nov. and Algoriphagus sediminis sp. nov., isolated from coastal sediment.</title>
        <authorList>
            <person name="Zhou Z.Y."/>
            <person name="An J."/>
            <person name="Jia Y.W."/>
            <person name="Du Z.J."/>
        </authorList>
    </citation>
    <scope>NUCLEOTIDE SEQUENCE</scope>
    <source>
        <strain evidence="2">C2-7</strain>
    </source>
</reference>
<gene>
    <name evidence="2" type="ORF">QVH07_02400</name>
</gene>
<keyword evidence="3" id="KW-1185">Reference proteome</keyword>
<organism evidence="2 3">
    <name type="scientific">Algoriphagus sediminis</name>
    <dbReference type="NCBI Taxonomy" id="3057113"/>
    <lineage>
        <taxon>Bacteria</taxon>
        <taxon>Pseudomonadati</taxon>
        <taxon>Bacteroidota</taxon>
        <taxon>Cytophagia</taxon>
        <taxon>Cytophagales</taxon>
        <taxon>Cyclobacteriaceae</taxon>
        <taxon>Algoriphagus</taxon>
    </lineage>
</organism>
<name>A0ABT7Y911_9BACT</name>
<comment type="caution">
    <text evidence="2">The sequence shown here is derived from an EMBL/GenBank/DDBJ whole genome shotgun (WGS) entry which is preliminary data.</text>
</comment>
<proteinExistence type="predicted"/>
<protein>
    <submittedName>
        <fullName evidence="2">Serine hydrolase</fullName>
        <ecNumber evidence="2">3.-.-.-</ecNumber>
    </submittedName>
</protein>
<dbReference type="Proteomes" id="UP001171916">
    <property type="component" value="Unassembled WGS sequence"/>
</dbReference>
<keyword evidence="2" id="KW-0378">Hydrolase</keyword>
<dbReference type="InterPro" id="IPR012338">
    <property type="entry name" value="Beta-lactam/transpept-like"/>
</dbReference>
<evidence type="ECO:0000313" key="2">
    <source>
        <dbReference type="EMBL" id="MDN3202978.1"/>
    </source>
</evidence>
<dbReference type="PANTHER" id="PTHR43283">
    <property type="entry name" value="BETA-LACTAMASE-RELATED"/>
    <property type="match status" value="1"/>
</dbReference>
<feature type="domain" description="Beta-lactamase-related" evidence="1">
    <location>
        <begin position="102"/>
        <end position="331"/>
    </location>
</feature>
<dbReference type="GO" id="GO:0016787">
    <property type="term" value="F:hydrolase activity"/>
    <property type="evidence" value="ECO:0007669"/>
    <property type="project" value="UniProtKB-KW"/>
</dbReference>
<dbReference type="InterPro" id="IPR001466">
    <property type="entry name" value="Beta-lactam-related"/>
</dbReference>
<dbReference type="PROSITE" id="PS51257">
    <property type="entry name" value="PROKAR_LIPOPROTEIN"/>
    <property type="match status" value="1"/>
</dbReference>
<accession>A0ABT7Y911</accession>
<evidence type="ECO:0000313" key="3">
    <source>
        <dbReference type="Proteomes" id="UP001171916"/>
    </source>
</evidence>
<dbReference type="Pfam" id="PF00144">
    <property type="entry name" value="Beta-lactamase"/>
    <property type="match status" value="1"/>
</dbReference>
<dbReference type="PANTHER" id="PTHR43283:SF7">
    <property type="entry name" value="BETA-LACTAMASE-RELATED DOMAIN-CONTAINING PROTEIN"/>
    <property type="match status" value="1"/>
</dbReference>
<dbReference type="SUPFAM" id="SSF56601">
    <property type="entry name" value="beta-lactamase/transpeptidase-like"/>
    <property type="match status" value="1"/>
</dbReference>
<evidence type="ECO:0000259" key="1">
    <source>
        <dbReference type="Pfam" id="PF00144"/>
    </source>
</evidence>
<dbReference type="EMBL" id="JAUEPH010000001">
    <property type="protein sequence ID" value="MDN3202978.1"/>
    <property type="molecule type" value="Genomic_DNA"/>
</dbReference>